<accession>A0A3D5N500</accession>
<evidence type="ECO:0000313" key="3">
    <source>
        <dbReference type="Proteomes" id="UP000264179"/>
    </source>
</evidence>
<proteinExistence type="predicted"/>
<evidence type="ECO:0000313" key="2">
    <source>
        <dbReference type="EMBL" id="HCW66509.1"/>
    </source>
</evidence>
<organism evidence="2 3">
    <name type="scientific">Thalassospira lucentensis</name>
    <dbReference type="NCBI Taxonomy" id="168935"/>
    <lineage>
        <taxon>Bacteria</taxon>
        <taxon>Pseudomonadati</taxon>
        <taxon>Pseudomonadota</taxon>
        <taxon>Alphaproteobacteria</taxon>
        <taxon>Rhodospirillales</taxon>
        <taxon>Thalassospiraceae</taxon>
        <taxon>Thalassospira</taxon>
    </lineage>
</organism>
<gene>
    <name evidence="2" type="ORF">DHR80_04700</name>
</gene>
<evidence type="ECO:0000256" key="1">
    <source>
        <dbReference type="SAM" id="MobiDB-lite"/>
    </source>
</evidence>
<dbReference type="EMBL" id="DPOP01000043">
    <property type="protein sequence ID" value="HCW66509.1"/>
    <property type="molecule type" value="Genomic_DNA"/>
</dbReference>
<dbReference type="AlphaFoldDB" id="A0A3D5N500"/>
<comment type="caution">
    <text evidence="2">The sequence shown here is derived from an EMBL/GenBank/DDBJ whole genome shotgun (WGS) entry which is preliminary data.</text>
</comment>
<sequence length="185" mass="20168">MTGPFCILGHAIWNIIGLARVGGVSATTNGRFEMPHKNQWILVADGGRAHVISVRHDAEGRHLETVHEMIADNRSSSDIASDKPGRGFANPGGNQQRHAMPPSTDPHEHAQVEFVDDVMSYLTAKRNDGKFDNLIVVAPPKIMGTVRQKMSKPVEQALDGEITKDLTKLPLSDLPEYLSGTGGWL</sequence>
<protein>
    <recommendedName>
        <fullName evidence="4">Host attachment protein</fullName>
    </recommendedName>
</protein>
<name>A0A3D5N500_9PROT</name>
<reference evidence="2 3" key="1">
    <citation type="journal article" date="2018" name="Nat. Biotechnol.">
        <title>A standardized bacterial taxonomy based on genome phylogeny substantially revises the tree of life.</title>
        <authorList>
            <person name="Parks D.H."/>
            <person name="Chuvochina M."/>
            <person name="Waite D.W."/>
            <person name="Rinke C."/>
            <person name="Skarshewski A."/>
            <person name="Chaumeil P.A."/>
            <person name="Hugenholtz P."/>
        </authorList>
    </citation>
    <scope>NUCLEOTIDE SEQUENCE [LARGE SCALE GENOMIC DNA]</scope>
    <source>
        <strain evidence="2">UBA9881</strain>
    </source>
</reference>
<evidence type="ECO:0008006" key="4">
    <source>
        <dbReference type="Google" id="ProtNLM"/>
    </source>
</evidence>
<dbReference type="Proteomes" id="UP000264179">
    <property type="component" value="Unassembled WGS sequence"/>
</dbReference>
<dbReference type="InterPro" id="IPR019291">
    <property type="entry name" value="Host_attachment_protein"/>
</dbReference>
<feature type="region of interest" description="Disordered" evidence="1">
    <location>
        <begin position="71"/>
        <end position="107"/>
    </location>
</feature>
<dbReference type="Pfam" id="PF10116">
    <property type="entry name" value="Host_attach"/>
    <property type="match status" value="1"/>
</dbReference>